<dbReference type="InterPro" id="IPR001638">
    <property type="entry name" value="Solute-binding_3/MltF_N"/>
</dbReference>
<dbReference type="Proteomes" id="UP000243063">
    <property type="component" value="Chromosome I"/>
</dbReference>
<accession>A0A1H2GII8</accession>
<dbReference type="SUPFAM" id="SSF53850">
    <property type="entry name" value="Periplasmic binding protein-like II"/>
    <property type="match status" value="1"/>
</dbReference>
<evidence type="ECO:0000313" key="7">
    <source>
        <dbReference type="Proteomes" id="UP000243063"/>
    </source>
</evidence>
<name>A0A1H2GII8_9GAMM</name>
<dbReference type="InterPro" id="IPR018313">
    <property type="entry name" value="SBP_3_CS"/>
</dbReference>
<dbReference type="Pfam" id="PF00497">
    <property type="entry name" value="SBP_bac_3"/>
    <property type="match status" value="1"/>
</dbReference>
<comment type="similarity">
    <text evidence="2 4">Belongs to the bacterial solute-binding protein 3 family.</text>
</comment>
<dbReference type="Gene3D" id="3.40.190.10">
    <property type="entry name" value="Periplasmic binding protein-like II"/>
    <property type="match status" value="2"/>
</dbReference>
<dbReference type="AlphaFoldDB" id="A0A1H2GII8"/>
<dbReference type="SMART" id="SM00062">
    <property type="entry name" value="PBPb"/>
    <property type="match status" value="1"/>
</dbReference>
<dbReference type="RefSeq" id="WP_090213741.1">
    <property type="nucleotide sequence ID" value="NZ_LT629780.1"/>
</dbReference>
<organism evidence="6 7">
    <name type="scientific">Geopseudomonas guangdongensis</name>
    <dbReference type="NCBI Taxonomy" id="1245526"/>
    <lineage>
        <taxon>Bacteria</taxon>
        <taxon>Pseudomonadati</taxon>
        <taxon>Pseudomonadota</taxon>
        <taxon>Gammaproteobacteria</taxon>
        <taxon>Pseudomonadales</taxon>
        <taxon>Pseudomonadaceae</taxon>
        <taxon>Geopseudomonas</taxon>
    </lineage>
</organism>
<dbReference type="OrthoDB" id="9768183at2"/>
<evidence type="ECO:0000256" key="3">
    <source>
        <dbReference type="ARBA" id="ARBA00022729"/>
    </source>
</evidence>
<feature type="domain" description="Solute-binding protein family 3/N-terminal" evidence="5">
    <location>
        <begin position="25"/>
        <end position="250"/>
    </location>
</feature>
<dbReference type="GO" id="GO:0030313">
    <property type="term" value="C:cell envelope"/>
    <property type="evidence" value="ECO:0007669"/>
    <property type="project" value="UniProtKB-SubCell"/>
</dbReference>
<keyword evidence="7" id="KW-1185">Reference proteome</keyword>
<proteinExistence type="inferred from homology"/>
<dbReference type="STRING" id="1245526.SAMN05216580_1797"/>
<protein>
    <submittedName>
        <fullName evidence="6">Amino acid ABC transporter substrate-binding protein, PAAT family</fullName>
    </submittedName>
</protein>
<evidence type="ECO:0000256" key="4">
    <source>
        <dbReference type="RuleBase" id="RU003744"/>
    </source>
</evidence>
<evidence type="ECO:0000256" key="2">
    <source>
        <dbReference type="ARBA" id="ARBA00010333"/>
    </source>
</evidence>
<reference evidence="7" key="1">
    <citation type="submission" date="2016-10" db="EMBL/GenBank/DDBJ databases">
        <authorList>
            <person name="Varghese N."/>
            <person name="Submissions S."/>
        </authorList>
    </citation>
    <scope>NUCLEOTIDE SEQUENCE [LARGE SCALE GENOMIC DNA]</scope>
    <source>
        <strain evidence="7">CCTCC 2012022</strain>
    </source>
</reference>
<gene>
    <name evidence="6" type="ORF">SAMN05216580_1797</name>
</gene>
<evidence type="ECO:0000256" key="1">
    <source>
        <dbReference type="ARBA" id="ARBA00004196"/>
    </source>
</evidence>
<comment type="subcellular location">
    <subcellularLocation>
        <location evidence="1">Cell envelope</location>
    </subcellularLocation>
</comment>
<keyword evidence="3" id="KW-0732">Signal</keyword>
<evidence type="ECO:0000313" key="6">
    <source>
        <dbReference type="EMBL" id="SDU19208.1"/>
    </source>
</evidence>
<dbReference type="EMBL" id="LT629780">
    <property type="protein sequence ID" value="SDU19208.1"/>
    <property type="molecule type" value="Genomic_DNA"/>
</dbReference>
<evidence type="ECO:0000259" key="5">
    <source>
        <dbReference type="SMART" id="SM00062"/>
    </source>
</evidence>
<dbReference type="PROSITE" id="PS01039">
    <property type="entry name" value="SBP_BACTERIAL_3"/>
    <property type="match status" value="1"/>
</dbReference>
<dbReference type="PANTHER" id="PTHR35936:SF19">
    <property type="entry name" value="AMINO-ACID-BINDING PROTEIN YXEM-RELATED"/>
    <property type="match status" value="1"/>
</dbReference>
<dbReference type="PANTHER" id="PTHR35936">
    <property type="entry name" value="MEMBRANE-BOUND LYTIC MUREIN TRANSGLYCOSYLASE F"/>
    <property type="match status" value="1"/>
</dbReference>
<sequence>MPRVLILLLPLLSTLLVVQPTHAELLRVATEGNYAPFSYVDDSGQLTGFDVEIAQALCQQMQVQCQVQAITWRDLIPRLEDRSVDLIVASMARTPERLQRVDFSDYYYQSHSVFAGRAGSVGDTSPAALAGLRLAIIEGTIQADYVARHYPRSTLLLVDHQDRAFAKLLRGEADLVLSDSINLLDFLQRPEAADYDFIGSPLLGDALSPKAHIAVRKGDDDLRNRLNRALEEIRLNGIYDRINRQYFPFSVY</sequence>